<evidence type="ECO:0000313" key="3">
    <source>
        <dbReference type="Proteomes" id="UP001229421"/>
    </source>
</evidence>
<keyword evidence="1" id="KW-1133">Transmembrane helix</keyword>
<dbReference type="EMBL" id="JAUHHV010000009">
    <property type="protein sequence ID" value="KAK1413037.1"/>
    <property type="molecule type" value="Genomic_DNA"/>
</dbReference>
<dbReference type="Proteomes" id="UP001229421">
    <property type="component" value="Unassembled WGS sequence"/>
</dbReference>
<accession>A0AAD8K2G0</accession>
<proteinExistence type="predicted"/>
<feature type="transmembrane region" description="Helical" evidence="1">
    <location>
        <begin position="46"/>
        <end position="68"/>
    </location>
</feature>
<evidence type="ECO:0000313" key="2">
    <source>
        <dbReference type="EMBL" id="KAK1413037.1"/>
    </source>
</evidence>
<dbReference type="PANTHER" id="PTHR33333">
    <property type="entry name" value="ERYTHROCYTE MEMBRANE PROTEIN 1-LIKE"/>
    <property type="match status" value="1"/>
</dbReference>
<keyword evidence="3" id="KW-1185">Reference proteome</keyword>
<dbReference type="InterPro" id="IPR039926">
    <property type="entry name" value="Egg_app_1"/>
</dbReference>
<reference evidence="2" key="1">
    <citation type="journal article" date="2023" name="bioRxiv">
        <title>Improved chromosome-level genome assembly for marigold (Tagetes erecta).</title>
        <authorList>
            <person name="Jiang F."/>
            <person name="Yuan L."/>
            <person name="Wang S."/>
            <person name="Wang H."/>
            <person name="Xu D."/>
            <person name="Wang A."/>
            <person name="Fan W."/>
        </authorList>
    </citation>
    <scope>NUCLEOTIDE SEQUENCE</scope>
    <source>
        <strain evidence="2">WSJ</strain>
        <tissue evidence="2">Leaf</tissue>
    </source>
</reference>
<feature type="transmembrane region" description="Helical" evidence="1">
    <location>
        <begin position="22"/>
        <end position="41"/>
    </location>
</feature>
<organism evidence="2 3">
    <name type="scientific">Tagetes erecta</name>
    <name type="common">African marigold</name>
    <dbReference type="NCBI Taxonomy" id="13708"/>
    <lineage>
        <taxon>Eukaryota</taxon>
        <taxon>Viridiplantae</taxon>
        <taxon>Streptophyta</taxon>
        <taxon>Embryophyta</taxon>
        <taxon>Tracheophyta</taxon>
        <taxon>Spermatophyta</taxon>
        <taxon>Magnoliopsida</taxon>
        <taxon>eudicotyledons</taxon>
        <taxon>Gunneridae</taxon>
        <taxon>Pentapetalae</taxon>
        <taxon>asterids</taxon>
        <taxon>campanulids</taxon>
        <taxon>Asterales</taxon>
        <taxon>Asteraceae</taxon>
        <taxon>Asteroideae</taxon>
        <taxon>Heliantheae alliance</taxon>
        <taxon>Tageteae</taxon>
        <taxon>Tagetes</taxon>
    </lineage>
</organism>
<evidence type="ECO:0000256" key="1">
    <source>
        <dbReference type="SAM" id="Phobius"/>
    </source>
</evidence>
<sequence>MAIDLAHSSNNLPSSDTAFESIGYYLAMALTLVVLIGLLCLCGFVLFYIVSSLVTFIIPIFGLLFVFMACIYKLLLWVSSFAWILNLVLLFVGNQSTVKMMKAPGKPTERIVRAVFEANPQEYFANLRR</sequence>
<name>A0AAD8K2G0_TARER</name>
<comment type="caution">
    <text evidence="2">The sequence shown here is derived from an EMBL/GenBank/DDBJ whole genome shotgun (WGS) entry which is preliminary data.</text>
</comment>
<dbReference type="PANTHER" id="PTHR33333:SF46">
    <property type="entry name" value="LOW QUALITY PROTEIN: GLYCINE-RICH PROTEIN DOT1"/>
    <property type="match status" value="1"/>
</dbReference>
<dbReference type="AlphaFoldDB" id="A0AAD8K2G0"/>
<keyword evidence="1" id="KW-0472">Membrane</keyword>
<keyword evidence="1" id="KW-0812">Transmembrane</keyword>
<feature type="transmembrane region" description="Helical" evidence="1">
    <location>
        <begin position="74"/>
        <end position="92"/>
    </location>
</feature>
<protein>
    <submittedName>
        <fullName evidence="2">Uncharacterized protein</fullName>
    </submittedName>
</protein>
<gene>
    <name evidence="2" type="ORF">QVD17_34742</name>
</gene>